<name>A0A1W6U1H6_VIBAL</name>
<reference evidence="1" key="1">
    <citation type="submission" date="2016-10" db="EMBL/GenBank/DDBJ databases">
        <title>The High Quality Genome of Vibrio alginolyticus K01M1.</title>
        <authorList>
            <person name="Wendling C."/>
            <person name="Chibani C.M."/>
            <person name="Hertel R."/>
            <person name="Sproer C."/>
            <person name="Bunk B."/>
            <person name="Overmann J."/>
            <person name="Roth O."/>
            <person name="Liesegang H."/>
        </authorList>
    </citation>
    <scope>NUCLEOTIDE SEQUENCE</scope>
    <source>
        <strain evidence="1">K05K4</strain>
        <plasmid evidence="1">pL289</plasmid>
    </source>
</reference>
<dbReference type="EMBL" id="CP017904">
    <property type="protein sequence ID" value="ARP21924.1"/>
    <property type="molecule type" value="Genomic_DNA"/>
</dbReference>
<proteinExistence type="predicted"/>
<organism evidence="1">
    <name type="scientific">Vibrio alginolyticus</name>
    <dbReference type="NCBI Taxonomy" id="663"/>
    <lineage>
        <taxon>Bacteria</taxon>
        <taxon>Pseudomonadati</taxon>
        <taxon>Pseudomonadota</taxon>
        <taxon>Gammaproteobacteria</taxon>
        <taxon>Vibrionales</taxon>
        <taxon>Vibrionaceae</taxon>
        <taxon>Vibrio</taxon>
    </lineage>
</organism>
<gene>
    <name evidence="1" type="ORF">K05K4_52220</name>
</gene>
<accession>A0A1W6U1H6</accession>
<dbReference type="AlphaFoldDB" id="A0A1W6U1H6"/>
<protein>
    <submittedName>
        <fullName evidence="1">Uncharacterized protein</fullName>
    </submittedName>
</protein>
<sequence>MSKEINSELQPIPNHQLVHGAIYDLRDSSGTGTVEVRCNICSEGSEIWFTDVMGKEQCGHVFNYLRAEDGEFVNNDQ</sequence>
<geneLocation type="plasmid" evidence="1">
    <name>pL289</name>
</geneLocation>
<dbReference type="RefSeq" id="WP_025767576.1">
    <property type="nucleotide sequence ID" value="NZ_CP017893.1"/>
</dbReference>
<keyword evidence="1" id="KW-0614">Plasmid</keyword>
<evidence type="ECO:0000313" key="1">
    <source>
        <dbReference type="EMBL" id="ARP21924.1"/>
    </source>
</evidence>